<dbReference type="Gene3D" id="3.40.190.10">
    <property type="entry name" value="Periplasmic binding protein-like II"/>
    <property type="match status" value="2"/>
</dbReference>
<dbReference type="PANTHER" id="PTHR42941">
    <property type="entry name" value="SLL1037 PROTEIN"/>
    <property type="match status" value="1"/>
</dbReference>
<evidence type="ECO:0000313" key="2">
    <source>
        <dbReference type="EMBL" id="UYQ72669.1"/>
    </source>
</evidence>
<dbReference type="PANTHER" id="PTHR42941:SF1">
    <property type="entry name" value="SLL1037 PROTEIN"/>
    <property type="match status" value="1"/>
</dbReference>
<keyword evidence="1" id="KW-0732">Signal</keyword>
<dbReference type="InterPro" id="IPR011852">
    <property type="entry name" value="TRAP_TAXI"/>
</dbReference>
<feature type="signal peptide" evidence="1">
    <location>
        <begin position="1"/>
        <end position="23"/>
    </location>
</feature>
<organism evidence="2 3">
    <name type="scientific">Pelagibacterium flavum</name>
    <dbReference type="NCBI Taxonomy" id="2984530"/>
    <lineage>
        <taxon>Bacteria</taxon>
        <taxon>Pseudomonadati</taxon>
        <taxon>Pseudomonadota</taxon>
        <taxon>Alphaproteobacteria</taxon>
        <taxon>Hyphomicrobiales</taxon>
        <taxon>Devosiaceae</taxon>
        <taxon>Pelagibacterium</taxon>
    </lineage>
</organism>
<reference evidence="2" key="1">
    <citation type="submission" date="2022-10" db="EMBL/GenBank/DDBJ databases">
        <title>YIM 151497 complete genome.</title>
        <authorList>
            <person name="Chen X."/>
        </authorList>
    </citation>
    <scope>NUCLEOTIDE SEQUENCE</scope>
    <source>
        <strain evidence="2">YIM 151497</strain>
    </source>
</reference>
<dbReference type="Pfam" id="PF16868">
    <property type="entry name" value="NMT1_3"/>
    <property type="match status" value="1"/>
</dbReference>
<feature type="chain" id="PRO_5045975797" evidence="1">
    <location>
        <begin position="24"/>
        <end position="323"/>
    </location>
</feature>
<evidence type="ECO:0000256" key="1">
    <source>
        <dbReference type="SAM" id="SignalP"/>
    </source>
</evidence>
<name>A0ABY6ITC5_9HYPH</name>
<dbReference type="Proteomes" id="UP001163882">
    <property type="component" value="Chromosome"/>
</dbReference>
<proteinExistence type="predicted"/>
<dbReference type="EMBL" id="CP107716">
    <property type="protein sequence ID" value="UYQ72669.1"/>
    <property type="molecule type" value="Genomic_DNA"/>
</dbReference>
<accession>A0ABY6ITC5</accession>
<dbReference type="NCBIfam" id="TIGR02122">
    <property type="entry name" value="TRAP_TAXI"/>
    <property type="match status" value="1"/>
</dbReference>
<evidence type="ECO:0000313" key="3">
    <source>
        <dbReference type="Proteomes" id="UP001163882"/>
    </source>
</evidence>
<dbReference type="RefSeq" id="WP_264226279.1">
    <property type="nucleotide sequence ID" value="NZ_CP107716.1"/>
</dbReference>
<protein>
    <submittedName>
        <fullName evidence="2">TAXI family TRAP transporter solute-binding subunit</fullName>
    </submittedName>
</protein>
<keyword evidence="3" id="KW-1185">Reference proteome</keyword>
<gene>
    <name evidence="2" type="ORF">OF122_02485</name>
</gene>
<dbReference type="SUPFAM" id="SSF53850">
    <property type="entry name" value="Periplasmic binding protein-like II"/>
    <property type="match status" value="1"/>
</dbReference>
<sequence length="323" mass="34070">MTIFTRTLVAAAIATTAALPLSAQEAPSSMTISTASPGGVYAVYGEGLAQLISSEVGIPTSTRQTQGPAQNLVLLKSGQTELAMTTAGPAYEAMNGLLELDPGNSYHDLRALFSMYPTPFQMVALADGGISSLQHLDGKRVGAGPRSGTGGIYWERWLDDLEIGAALQYGGIGDQASQLADGRLDAVILAGGVPHPSISELENTQDVTIFGMSDETVEGILDTNPYVVEFNIPQGTYTSPQQDLSTVAMWNFVVVDASMSDAVAYEITKAVIEGNARMISTHAAAKDTIAENILRNTFIPLHPGAARYYEEIGFSIPAAIAPR</sequence>